<protein>
    <submittedName>
        <fullName evidence="1">Uncharacterized protein</fullName>
    </submittedName>
</protein>
<comment type="caution">
    <text evidence="1">The sequence shown here is derived from an EMBL/GenBank/DDBJ whole genome shotgun (WGS) entry which is preliminary data.</text>
</comment>
<gene>
    <name evidence="1" type="ORF">F2P81_002534</name>
</gene>
<dbReference type="Proteomes" id="UP000438429">
    <property type="component" value="Unassembled WGS sequence"/>
</dbReference>
<proteinExistence type="predicted"/>
<sequence>MPLLFSYLPSSHPGASSFVYTGQQLAESKNSITSIVGFRRMVNELVKDTYTKAELDHIQLWLAKAD</sequence>
<organism evidence="1 2">
    <name type="scientific">Scophthalmus maximus</name>
    <name type="common">Turbot</name>
    <name type="synonym">Psetta maxima</name>
    <dbReference type="NCBI Taxonomy" id="52904"/>
    <lineage>
        <taxon>Eukaryota</taxon>
        <taxon>Metazoa</taxon>
        <taxon>Chordata</taxon>
        <taxon>Craniata</taxon>
        <taxon>Vertebrata</taxon>
        <taxon>Euteleostomi</taxon>
        <taxon>Actinopterygii</taxon>
        <taxon>Neopterygii</taxon>
        <taxon>Teleostei</taxon>
        <taxon>Neoteleostei</taxon>
        <taxon>Acanthomorphata</taxon>
        <taxon>Carangaria</taxon>
        <taxon>Pleuronectiformes</taxon>
        <taxon>Pleuronectoidei</taxon>
        <taxon>Scophthalmidae</taxon>
        <taxon>Scophthalmus</taxon>
    </lineage>
</organism>
<dbReference type="AlphaFoldDB" id="A0A6A4TL86"/>
<accession>A0A6A4TL86</accession>
<dbReference type="EMBL" id="VEVO01000002">
    <property type="protein sequence ID" value="KAF0046005.1"/>
    <property type="molecule type" value="Genomic_DNA"/>
</dbReference>
<name>A0A6A4TL86_SCOMX</name>
<evidence type="ECO:0000313" key="1">
    <source>
        <dbReference type="EMBL" id="KAF0046005.1"/>
    </source>
</evidence>
<evidence type="ECO:0000313" key="2">
    <source>
        <dbReference type="Proteomes" id="UP000438429"/>
    </source>
</evidence>
<reference evidence="1 2" key="1">
    <citation type="submission" date="2019-06" db="EMBL/GenBank/DDBJ databases">
        <title>Draft genomes of female and male turbot (Scophthalmus maximus).</title>
        <authorList>
            <person name="Xu H."/>
            <person name="Xu X.-W."/>
            <person name="Shao C."/>
            <person name="Chen S."/>
        </authorList>
    </citation>
    <scope>NUCLEOTIDE SEQUENCE [LARGE SCALE GENOMIC DNA]</scope>
    <source>
        <strain evidence="1">Ysfricsl-2016a</strain>
        <tissue evidence="1">Blood</tissue>
    </source>
</reference>